<keyword evidence="1" id="KW-0812">Transmembrane</keyword>
<gene>
    <name evidence="2" type="ORF">C5167_015726</name>
</gene>
<evidence type="ECO:0000313" key="2">
    <source>
        <dbReference type="EMBL" id="RZC56878.1"/>
    </source>
</evidence>
<dbReference type="EMBL" id="CM010717">
    <property type="protein sequence ID" value="RZC56878.1"/>
    <property type="molecule type" value="Genomic_DNA"/>
</dbReference>
<evidence type="ECO:0000256" key="1">
    <source>
        <dbReference type="SAM" id="Phobius"/>
    </source>
</evidence>
<organism evidence="2 3">
    <name type="scientific">Papaver somniferum</name>
    <name type="common">Opium poppy</name>
    <dbReference type="NCBI Taxonomy" id="3469"/>
    <lineage>
        <taxon>Eukaryota</taxon>
        <taxon>Viridiplantae</taxon>
        <taxon>Streptophyta</taxon>
        <taxon>Embryophyta</taxon>
        <taxon>Tracheophyta</taxon>
        <taxon>Spermatophyta</taxon>
        <taxon>Magnoliopsida</taxon>
        <taxon>Ranunculales</taxon>
        <taxon>Papaveraceae</taxon>
        <taxon>Papaveroideae</taxon>
        <taxon>Papaver</taxon>
    </lineage>
</organism>
<keyword evidence="1" id="KW-0472">Membrane</keyword>
<reference evidence="2 3" key="1">
    <citation type="journal article" date="2018" name="Science">
        <title>The opium poppy genome and morphinan production.</title>
        <authorList>
            <person name="Guo L."/>
            <person name="Winzer T."/>
            <person name="Yang X."/>
            <person name="Li Y."/>
            <person name="Ning Z."/>
            <person name="He Z."/>
            <person name="Teodor R."/>
            <person name="Lu Y."/>
            <person name="Bowser T.A."/>
            <person name="Graham I.A."/>
            <person name="Ye K."/>
        </authorList>
    </citation>
    <scope>NUCLEOTIDE SEQUENCE [LARGE SCALE GENOMIC DNA]</scope>
    <source>
        <strain evidence="3">cv. HN1</strain>
        <tissue evidence="2">Leaves</tissue>
    </source>
</reference>
<proteinExistence type="predicted"/>
<evidence type="ECO:0000313" key="3">
    <source>
        <dbReference type="Proteomes" id="UP000316621"/>
    </source>
</evidence>
<keyword evidence="1" id="KW-1133">Transmembrane helix</keyword>
<protein>
    <submittedName>
        <fullName evidence="2">Uncharacterized protein</fullName>
    </submittedName>
</protein>
<name>A0A4Y7JAR3_PAPSO</name>
<keyword evidence="3" id="KW-1185">Reference proteome</keyword>
<dbReference type="Proteomes" id="UP000316621">
    <property type="component" value="Chromosome 3"/>
</dbReference>
<sequence length="68" mass="7843">MEEVSVREIANHKLLLKTRVIQQIKKKKRKKNKRKKNKMLGLSGIGNKILVSLSFLPLINDPCLEGFK</sequence>
<dbReference type="Gramene" id="RZC56878">
    <property type="protein sequence ID" value="RZC56878"/>
    <property type="gene ID" value="C5167_015726"/>
</dbReference>
<feature type="transmembrane region" description="Helical" evidence="1">
    <location>
        <begin position="39"/>
        <end position="59"/>
    </location>
</feature>
<accession>A0A4Y7JAR3</accession>
<dbReference type="AlphaFoldDB" id="A0A4Y7JAR3"/>